<dbReference type="SUPFAM" id="SSF56235">
    <property type="entry name" value="N-terminal nucleophile aminohydrolases (Ntn hydrolases)"/>
    <property type="match status" value="1"/>
</dbReference>
<evidence type="ECO:0000256" key="3">
    <source>
        <dbReference type="ARBA" id="ARBA00022840"/>
    </source>
</evidence>
<dbReference type="EC" id="6.3.5.4" evidence="6"/>
<keyword evidence="4" id="KW-0315">Glutamine amidotransferase</keyword>
<dbReference type="AlphaFoldDB" id="D9PMG9"/>
<dbReference type="InterPro" id="IPR017932">
    <property type="entry name" value="GATase_2_dom"/>
</dbReference>
<dbReference type="InterPro" id="IPR051786">
    <property type="entry name" value="ASN_synthetase/amidase"/>
</dbReference>
<dbReference type="InterPro" id="IPR001962">
    <property type="entry name" value="Asn_synthase"/>
</dbReference>
<dbReference type="PROSITE" id="PS51278">
    <property type="entry name" value="GATASE_TYPE_2"/>
    <property type="match status" value="1"/>
</dbReference>
<evidence type="ECO:0000256" key="2">
    <source>
        <dbReference type="ARBA" id="ARBA00022741"/>
    </source>
</evidence>
<evidence type="ECO:0000256" key="4">
    <source>
        <dbReference type="ARBA" id="ARBA00022962"/>
    </source>
</evidence>
<comment type="caution">
    <text evidence="6">The sequence shown here is derived from an EMBL/GenBank/DDBJ whole genome shotgun (WGS) entry which is preliminary data.</text>
</comment>
<dbReference type="SUPFAM" id="SSF52402">
    <property type="entry name" value="Adenine nucleotide alpha hydrolases-like"/>
    <property type="match status" value="1"/>
</dbReference>
<evidence type="ECO:0000313" key="6">
    <source>
        <dbReference type="EMBL" id="EFK95247.1"/>
    </source>
</evidence>
<feature type="non-terminal residue" evidence="6">
    <location>
        <position position="467"/>
    </location>
</feature>
<dbReference type="GO" id="GO:0006529">
    <property type="term" value="P:asparagine biosynthetic process"/>
    <property type="evidence" value="ECO:0007669"/>
    <property type="project" value="InterPro"/>
</dbReference>
<dbReference type="CDD" id="cd00712">
    <property type="entry name" value="AsnB"/>
    <property type="match status" value="1"/>
</dbReference>
<reference evidence="6" key="1">
    <citation type="submission" date="2010-07" db="EMBL/GenBank/DDBJ databases">
        <authorList>
            <consortium name="CONSOLIDER consortium CSD2007-00005"/>
            <person name="Guazzaroni M.-E."/>
            <person name="Richter M."/>
            <person name="Garcia-Salamanca A."/>
            <person name="Yarza P."/>
            <person name="Ferrer M."/>
        </authorList>
    </citation>
    <scope>NUCLEOTIDE SEQUENCE</scope>
</reference>
<sequence length="467" mass="52808">MCGITGIIAPKTRDKRQIIEEMTGVLTHRGPDESGYYHADGISLGQRRLSIIDLEGGRQPISNEDAQLQLVCNGEIYNSPDLRKELLAKGHIFKTATDVEVILHLYEELGIECVKRLQGMFAFALWDDHRKRLFLARDHLGQKPIFFYRKDDTFIFASEIKAILASRLVGPELDLDSLWHYVSLRFIPDDCSLFKNIHKLTAASWLCLENGKITVQRYWDISFKDKLKGNEHEIADQLDAILRDTVKSHLLSDVRVGSFLSGGIDSSTVCAIMAGQLKEPVASFSIGVKEQQFNELPYAGLVAKKYALDAHQEVVSADLVNLLPAMVYHMEEPADPFGVGVFLVAQSARGKIKVVLSGDGGDENFAGYDRFLGNSLVDFYGYLPAWLRKNVLRGIIRKIPESFGYKSLEQKLLWLDEMSFFKHGERYAHSMSFLRFSDEAKSGLFTPDARKRVNDVDSARKIIRYFD</sequence>
<dbReference type="InterPro" id="IPR014729">
    <property type="entry name" value="Rossmann-like_a/b/a_fold"/>
</dbReference>
<dbReference type="Pfam" id="PF13537">
    <property type="entry name" value="GATase_7"/>
    <property type="match status" value="1"/>
</dbReference>
<proteinExistence type="inferred from homology"/>
<keyword evidence="3" id="KW-0067">ATP-binding</keyword>
<dbReference type="Pfam" id="PF00733">
    <property type="entry name" value="Asn_synthase"/>
    <property type="match status" value="1"/>
</dbReference>
<accession>D9PMG9</accession>
<feature type="domain" description="Glutamine amidotransferase type-2" evidence="5">
    <location>
        <begin position="2"/>
        <end position="211"/>
    </location>
</feature>
<dbReference type="CDD" id="cd01991">
    <property type="entry name" value="Asn_synthase_B_C"/>
    <property type="match status" value="1"/>
</dbReference>
<dbReference type="InterPro" id="IPR029055">
    <property type="entry name" value="Ntn_hydrolases_N"/>
</dbReference>
<keyword evidence="6" id="KW-0436">Ligase</keyword>
<dbReference type="EMBL" id="ADZX01000833">
    <property type="protein sequence ID" value="EFK95247.1"/>
    <property type="molecule type" value="Genomic_DNA"/>
</dbReference>
<dbReference type="Gene3D" id="3.60.20.10">
    <property type="entry name" value="Glutamine Phosphoribosylpyrophosphate, subunit 1, domain 1"/>
    <property type="match status" value="1"/>
</dbReference>
<dbReference type="PANTHER" id="PTHR43284">
    <property type="entry name" value="ASPARAGINE SYNTHETASE (GLUTAMINE-HYDROLYZING)"/>
    <property type="match status" value="1"/>
</dbReference>
<dbReference type="PIRSF" id="PIRSF001589">
    <property type="entry name" value="Asn_synthetase_glu-h"/>
    <property type="match status" value="1"/>
</dbReference>
<organism evidence="6">
    <name type="scientific">sediment metagenome</name>
    <dbReference type="NCBI Taxonomy" id="749907"/>
    <lineage>
        <taxon>unclassified sequences</taxon>
        <taxon>metagenomes</taxon>
        <taxon>ecological metagenomes</taxon>
    </lineage>
</organism>
<dbReference type="GO" id="GO:0004066">
    <property type="term" value="F:asparagine synthase (glutamine-hydrolyzing) activity"/>
    <property type="evidence" value="ECO:0007669"/>
    <property type="project" value="UniProtKB-EC"/>
</dbReference>
<dbReference type="GO" id="GO:0005829">
    <property type="term" value="C:cytosol"/>
    <property type="evidence" value="ECO:0007669"/>
    <property type="project" value="TreeGrafter"/>
</dbReference>
<evidence type="ECO:0000259" key="5">
    <source>
        <dbReference type="PROSITE" id="PS51278"/>
    </source>
</evidence>
<dbReference type="NCBIfam" id="TIGR01536">
    <property type="entry name" value="asn_synth_AEB"/>
    <property type="match status" value="1"/>
</dbReference>
<keyword evidence="2" id="KW-0547">Nucleotide-binding</keyword>
<dbReference type="InterPro" id="IPR033738">
    <property type="entry name" value="AsnB_N"/>
</dbReference>
<dbReference type="InterPro" id="IPR006426">
    <property type="entry name" value="Asn_synth_AEB"/>
</dbReference>
<evidence type="ECO:0000256" key="1">
    <source>
        <dbReference type="ARBA" id="ARBA00005752"/>
    </source>
</evidence>
<dbReference type="Gene3D" id="3.40.50.620">
    <property type="entry name" value="HUPs"/>
    <property type="match status" value="1"/>
</dbReference>
<name>D9PMG9_9ZZZZ</name>
<reference evidence="6" key="2">
    <citation type="journal article" date="2011" name="Microb. Ecol.">
        <title>Taxonomic and Functional Metagenomic Profiling of the Microbial Community in the Anoxic Sediment of a Sub-saline Shallow Lake (Laguna de Carrizo, Central Spain).</title>
        <authorList>
            <person name="Ferrer M."/>
            <person name="Guazzaroni M.E."/>
            <person name="Richter M."/>
            <person name="Garcia-Salamanca A."/>
            <person name="Yarza P."/>
            <person name="Suarez-Suarez A."/>
            <person name="Solano J."/>
            <person name="Alcaide M."/>
            <person name="van Dillewijn P."/>
            <person name="Molina-Henares M.A."/>
            <person name="Lopez-Cortes N."/>
            <person name="Al-Ramahi Y."/>
            <person name="Guerrero C."/>
            <person name="Acosta A."/>
            <person name="de Eugenio L.I."/>
            <person name="Martinez V."/>
            <person name="Marques S."/>
            <person name="Rojo F."/>
            <person name="Santero E."/>
            <person name="Genilloud O."/>
            <person name="Perez-Perez J."/>
            <person name="Rossello-Mora R."/>
            <person name="Ramos J.L."/>
        </authorList>
    </citation>
    <scope>NUCLEOTIDE SEQUENCE</scope>
</reference>
<dbReference type="GO" id="GO:0005524">
    <property type="term" value="F:ATP binding"/>
    <property type="evidence" value="ECO:0007669"/>
    <property type="project" value="UniProtKB-KW"/>
</dbReference>
<protein>
    <submittedName>
        <fullName evidence="6">Asparagine synthetase</fullName>
        <ecNumber evidence="6">6.3.5.4</ecNumber>
    </submittedName>
</protein>
<gene>
    <name evidence="6" type="primary">asnB</name>
    <name evidence="6" type="ORF">LDC_2747</name>
</gene>
<comment type="similarity">
    <text evidence="1">Belongs to the asparagine synthetase family.</text>
</comment>
<dbReference type="PANTHER" id="PTHR43284:SF1">
    <property type="entry name" value="ASPARAGINE SYNTHETASE"/>
    <property type="match status" value="1"/>
</dbReference>